<dbReference type="Pfam" id="PF02585">
    <property type="entry name" value="PIG-L"/>
    <property type="match status" value="1"/>
</dbReference>
<organism evidence="1 2">
    <name type="scientific">Thermoflexibacter ruber</name>
    <dbReference type="NCBI Taxonomy" id="1003"/>
    <lineage>
        <taxon>Bacteria</taxon>
        <taxon>Pseudomonadati</taxon>
        <taxon>Bacteroidota</taxon>
        <taxon>Cytophagia</taxon>
        <taxon>Cytophagales</taxon>
        <taxon>Thermoflexibacteraceae</taxon>
        <taxon>Thermoflexibacter</taxon>
    </lineage>
</organism>
<evidence type="ECO:0000313" key="2">
    <source>
        <dbReference type="Proteomes" id="UP000199513"/>
    </source>
</evidence>
<evidence type="ECO:0000313" key="1">
    <source>
        <dbReference type="EMBL" id="SFF31466.1"/>
    </source>
</evidence>
<proteinExistence type="predicted"/>
<gene>
    <name evidence="1" type="ORF">SAMN04488541_102534</name>
</gene>
<dbReference type="Proteomes" id="UP000199513">
    <property type="component" value="Unassembled WGS sequence"/>
</dbReference>
<dbReference type="InterPro" id="IPR003737">
    <property type="entry name" value="GlcNAc_PI_deacetylase-related"/>
</dbReference>
<dbReference type="SUPFAM" id="SSF102588">
    <property type="entry name" value="LmbE-like"/>
    <property type="match status" value="1"/>
</dbReference>
<sequence length="306" mass="35662">MHHKRFENMKQVKICLIILLGICFRFCQDKVTTEYLKRFVATETYPTDVFLDTVSNQRALIIVAHDDDDCAMSGMIAKLTAKGWTIKQLSLQSHILLTTGSNPAHIICQGNELILKDGYYRIGLDTMKNPYLPIPYKKIKEQFLTDKVASAIIKKVNDFKPSVIFTLDNEKGGYGHPEHIFISQLVKDLFEKDKIHIDKIYQSVYTDQLEKEIIDKWLGDRLKKWGYPNPSAIANEIYGISGMPEPTVQVNITEVAEIKMNYLRAYEEDVRKNLRKFIPYYEEFDAKTYFGIFDREFFRVIEKINY</sequence>
<dbReference type="Gene3D" id="3.40.50.10320">
    <property type="entry name" value="LmbE-like"/>
    <property type="match status" value="1"/>
</dbReference>
<reference evidence="1 2" key="1">
    <citation type="submission" date="2016-10" db="EMBL/GenBank/DDBJ databases">
        <authorList>
            <person name="de Groot N.N."/>
        </authorList>
    </citation>
    <scope>NUCLEOTIDE SEQUENCE [LARGE SCALE GENOMIC DNA]</scope>
    <source>
        <strain>GEY</strain>
        <strain evidence="2">DSM 9560</strain>
    </source>
</reference>
<dbReference type="STRING" id="1003.SAMN04488541_102534"/>
<accession>A0A1I2HRX3</accession>
<name>A0A1I2HRX3_9BACT</name>
<dbReference type="OrthoDB" id="9790023at2"/>
<protein>
    <submittedName>
        <fullName evidence="1">N-acetylglucosaminyl deacetylase, LmbE family</fullName>
    </submittedName>
</protein>
<dbReference type="EMBL" id="FONY01000025">
    <property type="protein sequence ID" value="SFF31466.1"/>
    <property type="molecule type" value="Genomic_DNA"/>
</dbReference>
<dbReference type="InterPro" id="IPR024078">
    <property type="entry name" value="LmbE-like_dom_sf"/>
</dbReference>
<keyword evidence="2" id="KW-1185">Reference proteome</keyword>
<dbReference type="AlphaFoldDB" id="A0A1I2HRX3"/>